<dbReference type="Gene3D" id="2.40.30.170">
    <property type="match status" value="1"/>
</dbReference>
<evidence type="ECO:0000259" key="3">
    <source>
        <dbReference type="Pfam" id="PF25954"/>
    </source>
</evidence>
<comment type="caution">
    <text evidence="5">The sequence shown here is derived from an EMBL/GenBank/DDBJ whole genome shotgun (WGS) entry which is preliminary data.</text>
</comment>
<dbReference type="Pfam" id="PF25973">
    <property type="entry name" value="BSH_CzcB"/>
    <property type="match status" value="1"/>
</dbReference>
<dbReference type="InterPro" id="IPR058792">
    <property type="entry name" value="Beta-barrel_RND_2"/>
</dbReference>
<feature type="domain" description="CzcB-like barrel-sandwich hybrid" evidence="4">
    <location>
        <begin position="89"/>
        <end position="217"/>
    </location>
</feature>
<keyword evidence="2" id="KW-0813">Transport</keyword>
<dbReference type="FunFam" id="2.40.30.170:FF:000010">
    <property type="entry name" value="Efflux RND transporter periplasmic adaptor subunit"/>
    <property type="match status" value="1"/>
</dbReference>
<comment type="similarity">
    <text evidence="1">Belongs to the membrane fusion protein (MFP) (TC 8.A.1) family.</text>
</comment>
<evidence type="ECO:0000313" key="6">
    <source>
        <dbReference type="Proteomes" id="UP000825483"/>
    </source>
</evidence>
<dbReference type="InterPro" id="IPR051909">
    <property type="entry name" value="MFP_Cation_Efflux"/>
</dbReference>
<dbReference type="Gene3D" id="2.40.420.20">
    <property type="match status" value="1"/>
</dbReference>
<accession>A0A9R1CCK6</accession>
<dbReference type="NCBIfam" id="TIGR01730">
    <property type="entry name" value="RND_mfp"/>
    <property type="match status" value="1"/>
</dbReference>
<dbReference type="PANTHER" id="PTHR30097:SF4">
    <property type="entry name" value="SLR6042 PROTEIN"/>
    <property type="match status" value="1"/>
</dbReference>
<protein>
    <submittedName>
        <fullName evidence="5">Hemolysin D</fullName>
    </submittedName>
</protein>
<keyword evidence="6" id="KW-1185">Reference proteome</keyword>
<dbReference type="GO" id="GO:0022857">
    <property type="term" value="F:transmembrane transporter activity"/>
    <property type="evidence" value="ECO:0007669"/>
    <property type="project" value="InterPro"/>
</dbReference>
<proteinExistence type="inferred from homology"/>
<dbReference type="AlphaFoldDB" id="A0A9R1CCK6"/>
<reference evidence="5" key="1">
    <citation type="journal article" date="2022" name="Int. J. Syst. Evol. Microbiol.">
        <title>Prevotella lacticifex sp. nov., isolated from the rumen of cows.</title>
        <authorList>
            <person name="Shinkai T."/>
            <person name="Ikeyama N."/>
            <person name="Kumagai M."/>
            <person name="Ohmori H."/>
            <person name="Sakamoto M."/>
            <person name="Ohkuma M."/>
            <person name="Mitsumori M."/>
        </authorList>
    </citation>
    <scope>NUCLEOTIDE SEQUENCE</scope>
    <source>
        <strain evidence="5">R5076</strain>
    </source>
</reference>
<sequence>MRYNVNEKEWDGTYMKNRQTIQMMRQNIILLAGLLCLASCNTKDDKAQQDTYKSLSNEVVETTPVEMRAYGDELTLNGDVSCDEALVRKVFIPCSGRVSGLTVEVGDQVSAGQRLAVIHSEEAADYNKGIADADAQTKMAERDYQMKQDMHRSGMVSDKEVAEAREQLLMTIAERNRLSAVGGINGFGGKATAVLRSPISGYVTTKNIYNDSYVSQDGGDGGEALEIANLNRVWVIADVYESDIAKIRQGAPVTVTTMAYDGQVFSGHIDKVYRVLDNESKTMKVRITLDNSRGLLRPGMFATVHVATGTGSKPLCCVPAKAIVFDGGVDYVVVDDGNRHYRRQAVKTEHVGQDYAYIVSGLRPGERVVSNNALLVFNTLGNE</sequence>
<evidence type="ECO:0000256" key="1">
    <source>
        <dbReference type="ARBA" id="ARBA00009477"/>
    </source>
</evidence>
<name>A0A9R1CCK6_9BACT</name>
<dbReference type="InterPro" id="IPR058647">
    <property type="entry name" value="BSH_CzcB-like"/>
</dbReference>
<feature type="domain" description="CusB-like beta-barrel" evidence="3">
    <location>
        <begin position="232"/>
        <end position="308"/>
    </location>
</feature>
<organism evidence="5 6">
    <name type="scientific">Prevotella lacticifex</name>
    <dbReference type="NCBI Taxonomy" id="2854755"/>
    <lineage>
        <taxon>Bacteria</taxon>
        <taxon>Pseudomonadati</taxon>
        <taxon>Bacteroidota</taxon>
        <taxon>Bacteroidia</taxon>
        <taxon>Bacteroidales</taxon>
        <taxon>Prevotellaceae</taxon>
        <taxon>Prevotella</taxon>
    </lineage>
</organism>
<dbReference type="GO" id="GO:0016020">
    <property type="term" value="C:membrane"/>
    <property type="evidence" value="ECO:0007669"/>
    <property type="project" value="InterPro"/>
</dbReference>
<evidence type="ECO:0000259" key="4">
    <source>
        <dbReference type="Pfam" id="PF25973"/>
    </source>
</evidence>
<evidence type="ECO:0000313" key="5">
    <source>
        <dbReference type="EMBL" id="GJG60100.1"/>
    </source>
</evidence>
<dbReference type="GO" id="GO:0030313">
    <property type="term" value="C:cell envelope"/>
    <property type="evidence" value="ECO:0007669"/>
    <property type="project" value="TreeGrafter"/>
</dbReference>
<dbReference type="GO" id="GO:0015679">
    <property type="term" value="P:plasma membrane copper ion transport"/>
    <property type="evidence" value="ECO:0007669"/>
    <property type="project" value="TreeGrafter"/>
</dbReference>
<dbReference type="EMBL" id="BPUB01000002">
    <property type="protein sequence ID" value="GJG60100.1"/>
    <property type="molecule type" value="Genomic_DNA"/>
</dbReference>
<dbReference type="Pfam" id="PF25954">
    <property type="entry name" value="Beta-barrel_RND_2"/>
    <property type="match status" value="1"/>
</dbReference>
<gene>
    <name evidence="5" type="ORF">PRLR5076_29510</name>
</gene>
<dbReference type="GO" id="GO:0060003">
    <property type="term" value="P:copper ion export"/>
    <property type="evidence" value="ECO:0007669"/>
    <property type="project" value="TreeGrafter"/>
</dbReference>
<dbReference type="SUPFAM" id="SSF111369">
    <property type="entry name" value="HlyD-like secretion proteins"/>
    <property type="match status" value="1"/>
</dbReference>
<dbReference type="Proteomes" id="UP000825483">
    <property type="component" value="Unassembled WGS sequence"/>
</dbReference>
<dbReference type="Gene3D" id="2.40.50.100">
    <property type="match status" value="1"/>
</dbReference>
<evidence type="ECO:0000256" key="2">
    <source>
        <dbReference type="ARBA" id="ARBA00022448"/>
    </source>
</evidence>
<dbReference type="PANTHER" id="PTHR30097">
    <property type="entry name" value="CATION EFFLUX SYSTEM PROTEIN CUSB"/>
    <property type="match status" value="1"/>
</dbReference>
<dbReference type="InterPro" id="IPR006143">
    <property type="entry name" value="RND_pump_MFP"/>
</dbReference>